<dbReference type="SUPFAM" id="SSF47095">
    <property type="entry name" value="HMG-box"/>
    <property type="match status" value="1"/>
</dbReference>
<keyword evidence="1" id="KW-0238">DNA-binding</keyword>
<sequence>MDKRVGSPLSTPYHIGQQNQRLKWIVPFVAIILTRLAQHPKVFDDSLNPPAGLKNLRHFIMLGPSREKIEILVWGTVLLLPTGDRVRVSLGDIVSFVTKDVILYNYPTLKSNNGLWALIYNGERPLFPEFHDLTPVPSPVHVPRPMNAFICFRRDKAESVKLQYPGIGNNDISKILGQMWREATPVVRATYKKMATEQAVEHRAVYPEYRYTPRKSADIPRRRRGTLDKANFGVRRHENSVPVPSVCSPCSVHVPWPCDLGSATFGQLEQGFPDVQEQVLPQKLPLH</sequence>
<dbReference type="CDD" id="cd01389">
    <property type="entry name" value="HMG-box_ROX1-like"/>
    <property type="match status" value="1"/>
</dbReference>
<evidence type="ECO:0000259" key="3">
    <source>
        <dbReference type="SMART" id="SM00398"/>
    </source>
</evidence>
<feature type="domain" description="HMG box" evidence="3">
    <location>
        <begin position="141"/>
        <end position="211"/>
    </location>
</feature>
<dbReference type="GO" id="GO:0000978">
    <property type="term" value="F:RNA polymerase II cis-regulatory region sequence-specific DNA binding"/>
    <property type="evidence" value="ECO:0007669"/>
    <property type="project" value="TreeGrafter"/>
</dbReference>
<dbReference type="Pfam" id="PF00505">
    <property type="entry name" value="HMG_box"/>
    <property type="match status" value="1"/>
</dbReference>
<dbReference type="GO" id="GO:0030154">
    <property type="term" value="P:cell differentiation"/>
    <property type="evidence" value="ECO:0007669"/>
    <property type="project" value="TreeGrafter"/>
</dbReference>
<dbReference type="InterPro" id="IPR050140">
    <property type="entry name" value="SRY-related_HMG-box_TF-like"/>
</dbReference>
<dbReference type="EMBL" id="MW357816">
    <property type="protein sequence ID" value="QTW20728.1"/>
    <property type="molecule type" value="Genomic_DNA"/>
</dbReference>
<reference evidence="4" key="1">
    <citation type="journal article" date="2021" name="Phytopathology">
        <title>The first genomic resources for Phymatotrichopsis omnivora, a soil-borne pezizomycete pathogen with a broad host range.</title>
        <authorList>
            <person name="Mattupalli C."/>
            <person name="Shiller J."/>
            <person name="Kankanala P."/>
            <person name="Krom N.D."/>
            <person name="Marek S."/>
            <person name="Mysore K.S."/>
            <person name="Young C."/>
        </authorList>
    </citation>
    <scope>NUCLEOTIDE SEQUENCE</scope>
    <source>
        <strain evidence="5">NFPo1</strain>
        <strain evidence="4">NFPo18</strain>
    </source>
</reference>
<gene>
    <name evidence="4" type="primary">MAT1-2-1</name>
</gene>
<evidence type="ECO:0000313" key="4">
    <source>
        <dbReference type="EMBL" id="QTW20728.1"/>
    </source>
</evidence>
<proteinExistence type="predicted"/>
<name>A0A8B0M5R7_9PEZI</name>
<evidence type="ECO:0000256" key="2">
    <source>
        <dbReference type="ARBA" id="ARBA00023163"/>
    </source>
</evidence>
<organism evidence="4">
    <name type="scientific">Phymatotrichopsis omnivora</name>
    <dbReference type="NCBI Taxonomy" id="231936"/>
    <lineage>
        <taxon>Eukaryota</taxon>
        <taxon>Fungi</taxon>
        <taxon>Dikarya</taxon>
        <taxon>Ascomycota</taxon>
        <taxon>Pezizomycotina</taxon>
        <taxon>Pezizomycetes</taxon>
        <taxon>Pezizales</taxon>
        <taxon>Rhizinaceae</taxon>
        <taxon>Phymatotrichopsis</taxon>
    </lineage>
</organism>
<accession>A0A8B0M5R7</accession>
<dbReference type="PANTHER" id="PTHR10270:SF161">
    <property type="entry name" value="SEX-DETERMINING REGION Y PROTEIN"/>
    <property type="match status" value="1"/>
</dbReference>
<dbReference type="GO" id="GO:0001228">
    <property type="term" value="F:DNA-binding transcription activator activity, RNA polymerase II-specific"/>
    <property type="evidence" value="ECO:0007669"/>
    <property type="project" value="TreeGrafter"/>
</dbReference>
<dbReference type="SMART" id="SM00398">
    <property type="entry name" value="HMG"/>
    <property type="match status" value="1"/>
</dbReference>
<dbReference type="InterPro" id="IPR036910">
    <property type="entry name" value="HMG_box_dom_sf"/>
</dbReference>
<evidence type="ECO:0000256" key="1">
    <source>
        <dbReference type="ARBA" id="ARBA00023125"/>
    </source>
</evidence>
<dbReference type="GO" id="GO:0005634">
    <property type="term" value="C:nucleus"/>
    <property type="evidence" value="ECO:0007669"/>
    <property type="project" value="TreeGrafter"/>
</dbReference>
<dbReference type="AlphaFoldDB" id="A0A8B0M5R7"/>
<keyword evidence="2" id="KW-0804">Transcription</keyword>
<dbReference type="Gene3D" id="1.10.30.10">
    <property type="entry name" value="High mobility group box domain"/>
    <property type="match status" value="1"/>
</dbReference>
<protein>
    <submittedName>
        <fullName evidence="4">Putative mating type 1-2-1 protein</fullName>
    </submittedName>
</protein>
<dbReference type="PANTHER" id="PTHR10270">
    <property type="entry name" value="SOX TRANSCRIPTION FACTOR"/>
    <property type="match status" value="1"/>
</dbReference>
<dbReference type="EMBL" id="MW357817">
    <property type="protein sequence ID" value="QTW20729.1"/>
    <property type="molecule type" value="Genomic_DNA"/>
</dbReference>
<dbReference type="InterPro" id="IPR009071">
    <property type="entry name" value="HMG_box_dom"/>
</dbReference>
<evidence type="ECO:0000313" key="5">
    <source>
        <dbReference type="EMBL" id="QTW20729.1"/>
    </source>
</evidence>